<dbReference type="PANTHER" id="PTHR12931">
    <property type="entry name" value="UBIQUITIN THIOLESTERASE PROTEIN OTUB"/>
    <property type="match status" value="1"/>
</dbReference>
<feature type="compositionally biased region" description="Basic and acidic residues" evidence="7">
    <location>
        <begin position="73"/>
        <end position="86"/>
    </location>
</feature>
<dbReference type="Proteomes" id="UP001338125">
    <property type="component" value="Unassembled WGS sequence"/>
</dbReference>
<dbReference type="Pfam" id="PF10275">
    <property type="entry name" value="Peptidase_C65"/>
    <property type="match status" value="1"/>
</dbReference>
<dbReference type="PANTHER" id="PTHR12931:SF15">
    <property type="entry name" value="UBIQUITIN THIOESTERASE OTUBAIN-LIKE"/>
    <property type="match status" value="1"/>
</dbReference>
<comment type="caution">
    <text evidence="9">The sequence shown here is derived from an EMBL/GenBank/DDBJ whole genome shotgun (WGS) entry which is preliminary data.</text>
</comment>
<dbReference type="InterPro" id="IPR042468">
    <property type="entry name" value="Peptidase_C65_otubain_sub1"/>
</dbReference>
<dbReference type="InterPro" id="IPR003323">
    <property type="entry name" value="OTU_dom"/>
</dbReference>
<dbReference type="InterPro" id="IPR038765">
    <property type="entry name" value="Papain-like_cys_pep_sf"/>
</dbReference>
<feature type="region of interest" description="Disordered" evidence="7">
    <location>
        <begin position="576"/>
        <end position="599"/>
    </location>
</feature>
<gene>
    <name evidence="9" type="ORF">PT974_12445</name>
</gene>
<evidence type="ECO:0000256" key="5">
    <source>
        <dbReference type="ARBA" id="ARBA00022801"/>
    </source>
</evidence>
<dbReference type="EC" id="3.4.19.12" evidence="2"/>
<proteinExistence type="predicted"/>
<dbReference type="EMBL" id="JAVFKD010000016">
    <property type="protein sequence ID" value="KAK5988300.1"/>
    <property type="molecule type" value="Genomic_DNA"/>
</dbReference>
<evidence type="ECO:0000256" key="1">
    <source>
        <dbReference type="ARBA" id="ARBA00000707"/>
    </source>
</evidence>
<evidence type="ECO:0000313" key="10">
    <source>
        <dbReference type="Proteomes" id="UP001338125"/>
    </source>
</evidence>
<feature type="compositionally biased region" description="Low complexity" evidence="7">
    <location>
        <begin position="47"/>
        <end position="68"/>
    </location>
</feature>
<evidence type="ECO:0000256" key="2">
    <source>
        <dbReference type="ARBA" id="ARBA00012759"/>
    </source>
</evidence>
<feature type="compositionally biased region" description="Low complexity" evidence="7">
    <location>
        <begin position="480"/>
        <end position="497"/>
    </location>
</feature>
<evidence type="ECO:0000313" key="9">
    <source>
        <dbReference type="EMBL" id="KAK5988300.1"/>
    </source>
</evidence>
<evidence type="ECO:0000256" key="3">
    <source>
        <dbReference type="ARBA" id="ARBA00022670"/>
    </source>
</evidence>
<dbReference type="PROSITE" id="PS50802">
    <property type="entry name" value="OTU"/>
    <property type="match status" value="1"/>
</dbReference>
<keyword evidence="6" id="KW-0788">Thiol protease</keyword>
<dbReference type="InterPro" id="IPR042467">
    <property type="entry name" value="Peptidase_C65_otubain_sub2"/>
</dbReference>
<accession>A0ABR0S815</accession>
<feature type="region of interest" description="Disordered" evidence="7">
    <location>
        <begin position="47"/>
        <end position="112"/>
    </location>
</feature>
<dbReference type="CDD" id="cd22749">
    <property type="entry name" value="Otubain_C65"/>
    <property type="match status" value="1"/>
</dbReference>
<name>A0ABR0S815_9HYPO</name>
<evidence type="ECO:0000256" key="4">
    <source>
        <dbReference type="ARBA" id="ARBA00022786"/>
    </source>
</evidence>
<keyword evidence="5" id="KW-0378">Hydrolase</keyword>
<keyword evidence="3" id="KW-0645">Protease</keyword>
<feature type="region of interest" description="Disordered" evidence="7">
    <location>
        <begin position="442"/>
        <end position="506"/>
    </location>
</feature>
<dbReference type="Gene3D" id="3.30.200.60">
    <property type="entry name" value="Peptidase C65 Otubain, subdomain 1"/>
    <property type="match status" value="1"/>
</dbReference>
<feature type="domain" description="OTU" evidence="8">
    <location>
        <begin position="157"/>
        <end position="367"/>
    </location>
</feature>
<evidence type="ECO:0000256" key="7">
    <source>
        <dbReference type="SAM" id="MobiDB-lite"/>
    </source>
</evidence>
<evidence type="ECO:0000259" key="8">
    <source>
        <dbReference type="PROSITE" id="PS50802"/>
    </source>
</evidence>
<comment type="catalytic activity">
    <reaction evidence="1">
        <text>Thiol-dependent hydrolysis of ester, thioester, amide, peptide and isopeptide bonds formed by the C-terminal Gly of ubiquitin (a 76-residue protein attached to proteins as an intracellular targeting signal).</text>
        <dbReference type="EC" id="3.4.19.12"/>
    </reaction>
</comment>
<organism evidence="9 10">
    <name type="scientific">Cladobotryum mycophilum</name>
    <dbReference type="NCBI Taxonomy" id="491253"/>
    <lineage>
        <taxon>Eukaryota</taxon>
        <taxon>Fungi</taxon>
        <taxon>Dikarya</taxon>
        <taxon>Ascomycota</taxon>
        <taxon>Pezizomycotina</taxon>
        <taxon>Sordariomycetes</taxon>
        <taxon>Hypocreomycetidae</taxon>
        <taxon>Hypocreales</taxon>
        <taxon>Hypocreaceae</taxon>
        <taxon>Cladobotryum</taxon>
    </lineage>
</organism>
<dbReference type="InterPro" id="IPR019400">
    <property type="entry name" value="Peptidase_C65_otubain"/>
</dbReference>
<keyword evidence="10" id="KW-1185">Reference proteome</keyword>
<sequence length="599" mass="64798">MFQPQPAPFATSYFPTLSYGIVPTHDLGFLFSTGGGGGGGAITGPTGALCPPYTSGSSSQQQQTSPSPAQLHGAHDMDQQPRRLDLDQGSSPNIKMEEQEPNPHSVAAQQAAARDYQPVLEGPLVGEKTSSNAITQEYAKAEDTYVQKTMALPQTYSHYRPIQGDGNCGWRAIGFSYYEKLIELGDRDRIEGEVARLMSLNHMLGRIGGYAYYEDFADEAIGLLRDLAPHATNPGMAQVILYRRWNDKSVEGSLIYYFRLLAATYLKANAARFESFLQDGQGIPLYCSQSIEIVNREIEQLGIVALTNILLKPIDFVLEIAYLDRSPGAQVNRYRFPEETNQQSPAELGPTIYLLYRPDHYDILYLAPPPPPLPISAPVAPVSLQVNRVDGFTSNLNITSTMGLAAFSTADLNILSMIPGGFGGGLSGLGSLGGLGSPASPGSTIGDAFSPVQQNSPWMPQFSDPLPVQAPAPPQPQPPVVAAQPATPSTPLASSPPNMATSASNIGSTHAPAAVVPSQPLAASAGYPIRFTHVQYMIHDNSQDDVRHGFLEPTFNVQTSTFKNSIWNRAHFGNPDFHPEEWSPDDDFETRKGKSKKGY</sequence>
<reference evidence="9 10" key="1">
    <citation type="submission" date="2024-01" db="EMBL/GenBank/DDBJ databases">
        <title>Complete genome of Cladobotryum mycophilum ATHUM6906.</title>
        <authorList>
            <person name="Christinaki A.C."/>
            <person name="Myridakis A.I."/>
            <person name="Kouvelis V.N."/>
        </authorList>
    </citation>
    <scope>NUCLEOTIDE SEQUENCE [LARGE SCALE GENOMIC DNA]</scope>
    <source>
        <strain evidence="9 10">ATHUM6906</strain>
    </source>
</reference>
<evidence type="ECO:0000256" key="6">
    <source>
        <dbReference type="ARBA" id="ARBA00022807"/>
    </source>
</evidence>
<dbReference type="SUPFAM" id="SSF54001">
    <property type="entry name" value="Cysteine proteinases"/>
    <property type="match status" value="1"/>
</dbReference>
<dbReference type="Gene3D" id="1.20.1300.20">
    <property type="entry name" value="Peptidase C65 Otubain, subdomain 2"/>
    <property type="match status" value="1"/>
</dbReference>
<protein>
    <recommendedName>
        <fullName evidence="2">ubiquitinyl hydrolase 1</fullName>
        <ecNumber evidence="2">3.4.19.12</ecNumber>
    </recommendedName>
</protein>
<keyword evidence="4" id="KW-0833">Ubl conjugation pathway</keyword>
<feature type="compositionally biased region" description="Pro residues" evidence="7">
    <location>
        <begin position="468"/>
        <end position="479"/>
    </location>
</feature>